<reference evidence="2 3" key="1">
    <citation type="journal article" date="2008" name="Nature">
        <title>The genome of Laccaria bicolor provides insights into mycorrhizal symbiosis.</title>
        <authorList>
            <person name="Martin F."/>
            <person name="Aerts A."/>
            <person name="Ahren D."/>
            <person name="Brun A."/>
            <person name="Danchin E.G.J."/>
            <person name="Duchaussoy F."/>
            <person name="Gibon J."/>
            <person name="Kohler A."/>
            <person name="Lindquist E."/>
            <person name="Pereda V."/>
            <person name="Salamov A."/>
            <person name="Shapiro H.J."/>
            <person name="Wuyts J."/>
            <person name="Blaudez D."/>
            <person name="Buee M."/>
            <person name="Brokstein P."/>
            <person name="Canbaeck B."/>
            <person name="Cohen D."/>
            <person name="Courty P.E."/>
            <person name="Coutinho P.M."/>
            <person name="Delaruelle C."/>
            <person name="Detter J.C."/>
            <person name="Deveau A."/>
            <person name="DiFazio S."/>
            <person name="Duplessis S."/>
            <person name="Fraissinet-Tachet L."/>
            <person name="Lucic E."/>
            <person name="Frey-Klett P."/>
            <person name="Fourrey C."/>
            <person name="Feussner I."/>
            <person name="Gay G."/>
            <person name="Grimwood J."/>
            <person name="Hoegger P.J."/>
            <person name="Jain P."/>
            <person name="Kilaru S."/>
            <person name="Labbe J."/>
            <person name="Lin Y.C."/>
            <person name="Legue V."/>
            <person name="Le Tacon F."/>
            <person name="Marmeisse R."/>
            <person name="Melayah D."/>
            <person name="Montanini B."/>
            <person name="Muratet M."/>
            <person name="Nehls U."/>
            <person name="Niculita-Hirzel H."/>
            <person name="Oudot-Le Secq M.P."/>
            <person name="Peter M."/>
            <person name="Quesneville H."/>
            <person name="Rajashekar B."/>
            <person name="Reich M."/>
            <person name="Rouhier N."/>
            <person name="Schmutz J."/>
            <person name="Yin T."/>
            <person name="Chalot M."/>
            <person name="Henrissat B."/>
            <person name="Kuees U."/>
            <person name="Lucas S."/>
            <person name="Van de Peer Y."/>
            <person name="Podila G.K."/>
            <person name="Polle A."/>
            <person name="Pukkila P.J."/>
            <person name="Richardson P.M."/>
            <person name="Rouze P."/>
            <person name="Sanders I.R."/>
            <person name="Stajich J.E."/>
            <person name="Tunlid A."/>
            <person name="Tuskan G."/>
            <person name="Grigoriev I.V."/>
        </authorList>
    </citation>
    <scope>NUCLEOTIDE SEQUENCE [LARGE SCALE GENOMIC DNA]</scope>
    <source>
        <strain evidence="3">S238N-H82 / ATCC MYA-4686</strain>
    </source>
</reference>
<dbReference type="HOGENOM" id="CLU_2979502_0_0_1"/>
<sequence>MCPAILSPRAPASRRSGKSSLQKTLPEMDLHSPLKFTKWKPHPFKSQLCRQTESLSRN</sequence>
<proteinExistence type="predicted"/>
<dbReference type="Proteomes" id="UP000001194">
    <property type="component" value="Unassembled WGS sequence"/>
</dbReference>
<dbReference type="RefSeq" id="XP_001884578.1">
    <property type="nucleotide sequence ID" value="XM_001884543.1"/>
</dbReference>
<dbReference type="InParanoid" id="B0DL29"/>
<name>B0DL29_LACBS</name>
<dbReference type="EMBL" id="DS547116">
    <property type="protein sequence ID" value="EDR04754.1"/>
    <property type="molecule type" value="Genomic_DNA"/>
</dbReference>
<dbReference type="KEGG" id="lbc:LACBIDRAFT_304155"/>
<evidence type="ECO:0000313" key="3">
    <source>
        <dbReference type="Proteomes" id="UP000001194"/>
    </source>
</evidence>
<evidence type="ECO:0000256" key="1">
    <source>
        <dbReference type="SAM" id="MobiDB-lite"/>
    </source>
</evidence>
<organism evidence="3">
    <name type="scientific">Laccaria bicolor (strain S238N-H82 / ATCC MYA-4686)</name>
    <name type="common">Bicoloured deceiver</name>
    <name type="synonym">Laccaria laccata var. bicolor</name>
    <dbReference type="NCBI Taxonomy" id="486041"/>
    <lineage>
        <taxon>Eukaryota</taxon>
        <taxon>Fungi</taxon>
        <taxon>Dikarya</taxon>
        <taxon>Basidiomycota</taxon>
        <taxon>Agaricomycotina</taxon>
        <taxon>Agaricomycetes</taxon>
        <taxon>Agaricomycetidae</taxon>
        <taxon>Agaricales</taxon>
        <taxon>Agaricineae</taxon>
        <taxon>Hydnangiaceae</taxon>
        <taxon>Laccaria</taxon>
    </lineage>
</organism>
<gene>
    <name evidence="2" type="ORF">LACBIDRAFT_304155</name>
</gene>
<dbReference type="GeneID" id="6080217"/>
<dbReference type="AlphaFoldDB" id="B0DL29"/>
<evidence type="ECO:0000313" key="2">
    <source>
        <dbReference type="EMBL" id="EDR04754.1"/>
    </source>
</evidence>
<keyword evidence="3" id="KW-1185">Reference proteome</keyword>
<protein>
    <submittedName>
        <fullName evidence="2">Predicted protein</fullName>
    </submittedName>
</protein>
<accession>B0DL29</accession>
<feature type="region of interest" description="Disordered" evidence="1">
    <location>
        <begin position="1"/>
        <end position="29"/>
    </location>
</feature>